<gene>
    <name evidence="2" type="ORF">COEREDRAFT_87170</name>
</gene>
<feature type="compositionally biased region" description="Low complexity" evidence="1">
    <location>
        <begin position="500"/>
        <end position="515"/>
    </location>
</feature>
<evidence type="ECO:0000256" key="1">
    <source>
        <dbReference type="SAM" id="MobiDB-lite"/>
    </source>
</evidence>
<feature type="region of interest" description="Disordered" evidence="1">
    <location>
        <begin position="487"/>
        <end position="524"/>
    </location>
</feature>
<organism evidence="2 3">
    <name type="scientific">Coemansia reversa (strain ATCC 12441 / NRRL 1564)</name>
    <dbReference type="NCBI Taxonomy" id="763665"/>
    <lineage>
        <taxon>Eukaryota</taxon>
        <taxon>Fungi</taxon>
        <taxon>Fungi incertae sedis</taxon>
        <taxon>Zoopagomycota</taxon>
        <taxon>Kickxellomycotina</taxon>
        <taxon>Kickxellomycetes</taxon>
        <taxon>Kickxellales</taxon>
        <taxon>Kickxellaceae</taxon>
        <taxon>Coemansia</taxon>
    </lineage>
</organism>
<dbReference type="EMBL" id="KZ303501">
    <property type="protein sequence ID" value="PIA16201.1"/>
    <property type="molecule type" value="Genomic_DNA"/>
</dbReference>
<feature type="compositionally biased region" description="Basic and acidic residues" evidence="1">
    <location>
        <begin position="62"/>
        <end position="73"/>
    </location>
</feature>
<feature type="region of interest" description="Disordered" evidence="1">
    <location>
        <begin position="365"/>
        <end position="407"/>
    </location>
</feature>
<feature type="region of interest" description="Disordered" evidence="1">
    <location>
        <begin position="710"/>
        <end position="810"/>
    </location>
</feature>
<sequence length="810" mass="83787">MARKLKSSSVESVNDDAAKNLTAQQAVTMPSPSPSPGPAVSDAGAGPDAIHKRLRTLRKKLQRVEAAESRKASQETAGSVKQEFAAPSKAAVLRAVVKELEELGQSIGGSTAGTGAKANENGPRIEYSAPQKKRDIDVSVSVQTLRLAYAATDGLAKAGASCISDPERHKLTRFYGMLLAGVGIGAADEKLSPAPTAIAKHLRQLALRETANVAGMDEMDYEELSKIVDRVLGYANGGDRATQLASDVLCARSADSRAVIMPALKCMSIRSDGSDAENGDFNGHVVVPPGGISFIASADVVDDTDSEEMSANEVLAVTTAGGLEPSIAVEVSSGVVMPLPLNMDGAYETVAKRVGGFAQPFPTNVQAPGVAPNNDGDAVEAADNSQHNGAAATTPAPDSHPGVNGVTLPPPVGFNGYGAPPTGVISNWAVTTAPPGVAAAATMPGIPSGFGVMPMLYPPHIAMQYGYLPPHMYNMLGVNTAGIGANPLHSGQSPPASGDASAAVAVEPAAQQAPPSGGGVPGVVHGEIWGADVKSAGASTVGGDEVRLGSYPPAMGTARALDGVPAPPPMMSMPSSDPHQQAMAMAAAAGFTMNPSFMYPHIDASNLSTAATGGSENNDSVNSVDSASNRGGSSRPDSIQVQQQQQQVPSVQSQQQVADVGSRGFVQAAVPEYPPAAQYMWSQPQQPADHSKNMAQGVYNYMYQQPQQPYYHSHQGQGYRQRGSGGSSNSGGSGGQHHGQPRERRSNPGYHRQQRWSNNNNNGHHYSRQSHSATTASAQSAGASSHHGNDSNSQESHDNSSNFNSVGNWQ</sequence>
<feature type="region of interest" description="Disordered" evidence="1">
    <location>
        <begin position="106"/>
        <end position="126"/>
    </location>
</feature>
<accession>A0A2G5BB17</accession>
<evidence type="ECO:0000313" key="2">
    <source>
        <dbReference type="EMBL" id="PIA16201.1"/>
    </source>
</evidence>
<feature type="region of interest" description="Disordered" evidence="1">
    <location>
        <begin position="1"/>
        <end position="83"/>
    </location>
</feature>
<feature type="compositionally biased region" description="Low complexity" evidence="1">
    <location>
        <begin position="38"/>
        <end position="48"/>
    </location>
</feature>
<feature type="compositionally biased region" description="Polar residues" evidence="1">
    <location>
        <begin position="755"/>
        <end position="764"/>
    </location>
</feature>
<proteinExistence type="predicted"/>
<feature type="region of interest" description="Disordered" evidence="1">
    <location>
        <begin position="610"/>
        <end position="659"/>
    </location>
</feature>
<dbReference type="OrthoDB" id="5584150at2759"/>
<feature type="compositionally biased region" description="Low complexity" evidence="1">
    <location>
        <begin position="640"/>
        <end position="657"/>
    </location>
</feature>
<feature type="compositionally biased region" description="Low complexity" evidence="1">
    <location>
        <begin position="710"/>
        <end position="722"/>
    </location>
</feature>
<dbReference type="Proteomes" id="UP000242474">
    <property type="component" value="Unassembled WGS sequence"/>
</dbReference>
<protein>
    <submittedName>
        <fullName evidence="2">Uncharacterized protein</fullName>
    </submittedName>
</protein>
<reference evidence="2 3" key="1">
    <citation type="journal article" date="2015" name="Genome Biol. Evol.">
        <title>Phylogenomic analyses indicate that early fungi evolved digesting cell walls of algal ancestors of land plants.</title>
        <authorList>
            <person name="Chang Y."/>
            <person name="Wang S."/>
            <person name="Sekimoto S."/>
            <person name="Aerts A.L."/>
            <person name="Choi C."/>
            <person name="Clum A."/>
            <person name="LaButti K.M."/>
            <person name="Lindquist E.A."/>
            <person name="Yee Ngan C."/>
            <person name="Ohm R.A."/>
            <person name="Salamov A.A."/>
            <person name="Grigoriev I.V."/>
            <person name="Spatafora J.W."/>
            <person name="Berbee M.L."/>
        </authorList>
    </citation>
    <scope>NUCLEOTIDE SEQUENCE [LARGE SCALE GENOMIC DNA]</scope>
    <source>
        <strain evidence="2 3">NRRL 1564</strain>
    </source>
</reference>
<feature type="compositionally biased region" description="Polar residues" evidence="1">
    <location>
        <begin position="790"/>
        <end position="810"/>
    </location>
</feature>
<feature type="compositionally biased region" description="Low complexity" evidence="1">
    <location>
        <begin position="769"/>
        <end position="786"/>
    </location>
</feature>
<keyword evidence="3" id="KW-1185">Reference proteome</keyword>
<dbReference type="AlphaFoldDB" id="A0A2G5BB17"/>
<name>A0A2G5BB17_COERN</name>
<feature type="compositionally biased region" description="Basic residues" evidence="1">
    <location>
        <begin position="52"/>
        <end position="61"/>
    </location>
</feature>
<evidence type="ECO:0000313" key="3">
    <source>
        <dbReference type="Proteomes" id="UP000242474"/>
    </source>
</evidence>
<feature type="compositionally biased region" description="Polar residues" evidence="1">
    <location>
        <begin position="630"/>
        <end position="639"/>
    </location>
</feature>
<feature type="compositionally biased region" description="Low complexity" evidence="1">
    <location>
        <begin position="617"/>
        <end position="629"/>
    </location>
</feature>
<feature type="compositionally biased region" description="Gly residues" evidence="1">
    <location>
        <begin position="723"/>
        <end position="737"/>
    </location>
</feature>